<dbReference type="Pfam" id="PF10509">
    <property type="entry name" value="GalKase_gal_bdg"/>
    <property type="match status" value="1"/>
</dbReference>
<dbReference type="InterPro" id="IPR006203">
    <property type="entry name" value="GHMP_knse_ATP-bd_CS"/>
</dbReference>
<dbReference type="RefSeq" id="XP_031856759.1">
    <property type="nucleotide sequence ID" value="XM_032000868.1"/>
</dbReference>
<dbReference type="PANTHER" id="PTHR10457">
    <property type="entry name" value="MEVALONATE KINASE/GALACTOKINASE"/>
    <property type="match status" value="1"/>
</dbReference>
<dbReference type="GeneID" id="43584968"/>
<dbReference type="PRINTS" id="PR00959">
    <property type="entry name" value="MEVGALKINASE"/>
</dbReference>
<evidence type="ECO:0000259" key="11">
    <source>
        <dbReference type="Pfam" id="PF00288"/>
    </source>
</evidence>
<reference evidence="14 15" key="1">
    <citation type="submission" date="2019-09" db="EMBL/GenBank/DDBJ databases">
        <authorList>
            <person name="Brejova B."/>
        </authorList>
    </citation>
    <scope>NUCLEOTIDE SEQUENCE [LARGE SCALE GENOMIC DNA]</scope>
</reference>
<evidence type="ECO:0000256" key="9">
    <source>
        <dbReference type="ARBA" id="ARBA00029590"/>
    </source>
</evidence>
<evidence type="ECO:0000256" key="8">
    <source>
        <dbReference type="ARBA" id="ARBA00022840"/>
    </source>
</evidence>
<evidence type="ECO:0000256" key="4">
    <source>
        <dbReference type="ARBA" id="ARBA00019487"/>
    </source>
</evidence>
<evidence type="ECO:0000259" key="13">
    <source>
        <dbReference type="Pfam" id="PF10509"/>
    </source>
</evidence>
<dbReference type="InterPro" id="IPR019741">
    <property type="entry name" value="Galactokinase_CS"/>
</dbReference>
<proteinExistence type="inferred from homology"/>
<gene>
    <name evidence="14" type="ORF">SAPINGB_P006154</name>
</gene>
<comment type="catalytic activity">
    <reaction evidence="10">
        <text>alpha-D-galactose + ATP = alpha-D-galactose 1-phosphate + ADP + H(+)</text>
        <dbReference type="Rhea" id="RHEA:13553"/>
        <dbReference type="ChEBI" id="CHEBI:15378"/>
        <dbReference type="ChEBI" id="CHEBI:28061"/>
        <dbReference type="ChEBI" id="CHEBI:30616"/>
        <dbReference type="ChEBI" id="CHEBI:58336"/>
        <dbReference type="ChEBI" id="CHEBI:456216"/>
        <dbReference type="EC" id="2.7.1.6"/>
    </reaction>
    <physiologicalReaction direction="left-to-right" evidence="10">
        <dbReference type="Rhea" id="RHEA:13554"/>
    </physiologicalReaction>
</comment>
<evidence type="ECO:0000256" key="6">
    <source>
        <dbReference type="ARBA" id="ARBA00022741"/>
    </source>
</evidence>
<dbReference type="AlphaFoldDB" id="A0A5E8C3J4"/>
<evidence type="ECO:0000256" key="7">
    <source>
        <dbReference type="ARBA" id="ARBA00022777"/>
    </source>
</evidence>
<dbReference type="InterPro" id="IPR013750">
    <property type="entry name" value="GHMP_kinase_C_dom"/>
</dbReference>
<evidence type="ECO:0000256" key="5">
    <source>
        <dbReference type="ARBA" id="ARBA00022679"/>
    </source>
</evidence>
<keyword evidence="5" id="KW-0808">Transferase</keyword>
<feature type="domain" description="GHMP kinase C-terminal" evidence="12">
    <location>
        <begin position="461"/>
        <end position="541"/>
    </location>
</feature>
<evidence type="ECO:0000313" key="14">
    <source>
        <dbReference type="EMBL" id="VVT58334.1"/>
    </source>
</evidence>
<feature type="domain" description="Galactokinase N-terminal" evidence="13">
    <location>
        <begin position="27"/>
        <end position="74"/>
    </location>
</feature>
<dbReference type="InterPro" id="IPR000705">
    <property type="entry name" value="Galactokinase"/>
</dbReference>
<sequence length="570" mass="61950">MSVPTLKSSEIYKSPQDRTRLQSLQDTFAARFSAPPTFTVRSPGRVNIIGEHLDYSNFSVFPMAVERDVVMAVRVIPPGPSVVNGGGVVIVANTDSTTFPESSITLPQSTQTLVDIDPTRNDWANYFRCGLIVAQKYLQGSYNSELPELDHPNNHQQPPKQLAGLEVLVDGNIPTGSGLSSSAAFVVCSTLVTLLANGYNNVSKNLMVRLSMKCEQLVGVNTGGMDQAASVYGEWDHALYVSFFPQLTAKATAFPEPPALANGLPDDENKMAFVIAHTLVTSNKHETAPINYNLRVVEVTLAALALAKALGLSAPNSIISATTSSSSSSSDIDGHPLLVDLVLPPTGNLAAGTLRDVFELYKTTRPSSVSDSDLLQELVTLVDTHLRDDYTFSDLATLLSTSSDTEIVNAQLTRLFFSTYPVRYSALQLRKRARHVYSEAARVFKFMNVLRFSTMQYLETVAELGRLMDASEVSLWEDFECSCPEAQALCKVVRKPRGPHGSEPLGYGARMTGAGWGGATVHLVLQKNVAAVVQAFKDEYYRVKYPGISEKEMNEAIIISRPAVGTAIVE</sequence>
<dbReference type="NCBIfam" id="TIGR00131">
    <property type="entry name" value="gal_kin"/>
    <property type="match status" value="1"/>
</dbReference>
<dbReference type="InterPro" id="IPR020568">
    <property type="entry name" value="Ribosomal_Su5_D2-typ_SF"/>
</dbReference>
<dbReference type="Pfam" id="PF08544">
    <property type="entry name" value="GHMP_kinases_C"/>
    <property type="match status" value="1"/>
</dbReference>
<dbReference type="GO" id="GO:0005524">
    <property type="term" value="F:ATP binding"/>
    <property type="evidence" value="ECO:0007669"/>
    <property type="project" value="UniProtKB-KW"/>
</dbReference>
<dbReference type="Gene3D" id="3.30.230.10">
    <property type="match status" value="1"/>
</dbReference>
<dbReference type="UniPathway" id="UPA00214"/>
<dbReference type="EMBL" id="CABVLU010000005">
    <property type="protein sequence ID" value="VVT58334.1"/>
    <property type="molecule type" value="Genomic_DNA"/>
</dbReference>
<dbReference type="SUPFAM" id="SSF55060">
    <property type="entry name" value="GHMP Kinase, C-terminal domain"/>
    <property type="match status" value="1"/>
</dbReference>
<evidence type="ECO:0000256" key="10">
    <source>
        <dbReference type="ARBA" id="ARBA00049538"/>
    </source>
</evidence>
<keyword evidence="7" id="KW-0418">Kinase</keyword>
<keyword evidence="8" id="KW-0067">ATP-binding</keyword>
<dbReference type="GO" id="GO:0004335">
    <property type="term" value="F:galactokinase activity"/>
    <property type="evidence" value="ECO:0007669"/>
    <property type="project" value="UniProtKB-EC"/>
</dbReference>
<accession>A0A5E8C3J4</accession>
<organism evidence="14 15">
    <name type="scientific">Magnusiomyces paraingens</name>
    <dbReference type="NCBI Taxonomy" id="2606893"/>
    <lineage>
        <taxon>Eukaryota</taxon>
        <taxon>Fungi</taxon>
        <taxon>Dikarya</taxon>
        <taxon>Ascomycota</taxon>
        <taxon>Saccharomycotina</taxon>
        <taxon>Dipodascomycetes</taxon>
        <taxon>Dipodascales</taxon>
        <taxon>Dipodascaceae</taxon>
        <taxon>Magnusiomyces</taxon>
    </lineage>
</organism>
<evidence type="ECO:0000313" key="15">
    <source>
        <dbReference type="Proteomes" id="UP000398389"/>
    </source>
</evidence>
<keyword evidence="6" id="KW-0547">Nucleotide-binding</keyword>
<evidence type="ECO:0000259" key="12">
    <source>
        <dbReference type="Pfam" id="PF08544"/>
    </source>
</evidence>
<dbReference type="Proteomes" id="UP000398389">
    <property type="component" value="Unassembled WGS sequence"/>
</dbReference>
<evidence type="ECO:0000256" key="1">
    <source>
        <dbReference type="ARBA" id="ARBA00004947"/>
    </source>
</evidence>
<dbReference type="InterPro" id="IPR006204">
    <property type="entry name" value="GHMP_kinase_N_dom"/>
</dbReference>
<keyword evidence="15" id="KW-1185">Reference proteome</keyword>
<dbReference type="EC" id="2.7.1.6" evidence="3"/>
<dbReference type="OrthoDB" id="187738at2759"/>
<dbReference type="Gene3D" id="3.30.70.890">
    <property type="entry name" value="GHMP kinase, C-terminal domain"/>
    <property type="match status" value="1"/>
</dbReference>
<dbReference type="GO" id="GO:0006012">
    <property type="term" value="P:galactose metabolic process"/>
    <property type="evidence" value="ECO:0007669"/>
    <property type="project" value="UniProtKB-UniPathway"/>
</dbReference>
<name>A0A5E8C3J4_9ASCO</name>
<feature type="domain" description="GHMP kinase N-terminal" evidence="11">
    <location>
        <begin position="163"/>
        <end position="233"/>
    </location>
</feature>
<dbReference type="SUPFAM" id="SSF54211">
    <property type="entry name" value="Ribosomal protein S5 domain 2-like"/>
    <property type="match status" value="1"/>
</dbReference>
<dbReference type="PROSITE" id="PS00627">
    <property type="entry name" value="GHMP_KINASES_ATP"/>
    <property type="match status" value="1"/>
</dbReference>
<dbReference type="GO" id="GO:0005829">
    <property type="term" value="C:cytosol"/>
    <property type="evidence" value="ECO:0007669"/>
    <property type="project" value="TreeGrafter"/>
</dbReference>
<evidence type="ECO:0000256" key="3">
    <source>
        <dbReference type="ARBA" id="ARBA00012315"/>
    </source>
</evidence>
<comment type="similarity">
    <text evidence="2">Belongs to the GHMP kinase family. GalK subfamily.</text>
</comment>
<dbReference type="Pfam" id="PF00288">
    <property type="entry name" value="GHMP_kinases_N"/>
    <property type="match status" value="1"/>
</dbReference>
<dbReference type="InterPro" id="IPR036554">
    <property type="entry name" value="GHMP_kinase_C_sf"/>
</dbReference>
<dbReference type="InterPro" id="IPR014721">
    <property type="entry name" value="Ribsml_uS5_D2-typ_fold_subgr"/>
</dbReference>
<dbReference type="PROSITE" id="PS00106">
    <property type="entry name" value="GALACTOKINASE"/>
    <property type="match status" value="1"/>
</dbReference>
<protein>
    <recommendedName>
        <fullName evidence="4">Galactokinase</fullName>
        <ecNumber evidence="3">2.7.1.6</ecNumber>
    </recommendedName>
    <alternativeName>
        <fullName evidence="9">Galactose kinase</fullName>
    </alternativeName>
</protein>
<comment type="pathway">
    <text evidence="1">Carbohydrate metabolism; galactose metabolism.</text>
</comment>
<dbReference type="InterPro" id="IPR019539">
    <property type="entry name" value="GalKase_N"/>
</dbReference>
<evidence type="ECO:0000256" key="2">
    <source>
        <dbReference type="ARBA" id="ARBA00006566"/>
    </source>
</evidence>
<dbReference type="PANTHER" id="PTHR10457:SF7">
    <property type="entry name" value="GALACTOKINASE-RELATED"/>
    <property type="match status" value="1"/>
</dbReference>
<dbReference type="Gene3D" id="1.20.1440.340">
    <property type="match status" value="1"/>
</dbReference>